<sequence>MRLLLGILTIMVAMSAQAASPVTLCYNYGCAARAQLRFASDELDALDARLRAAGSAAEEREVLAGVLGSLYRIAGERTPVSADRAGNLGDQGENGRMDCIDHSTNTTALLELLATRGSLRYHKVLAPARRTRFILQHYSAVIEEIAPPAPLAAPAEVPDHVGLLLFLCDCPEVLADIPRPPAPPPGNPGAQFAVDSWFVDNGEPAVVLPLADWLNGDGPNVQ</sequence>
<dbReference type="EMBL" id="JACYTO010000003">
    <property type="protein sequence ID" value="MBD8504688.1"/>
    <property type="molecule type" value="Genomic_DNA"/>
</dbReference>
<accession>A0ABR9BEA6</accession>
<dbReference type="Proteomes" id="UP000603602">
    <property type="component" value="Unassembled WGS sequence"/>
</dbReference>
<comment type="caution">
    <text evidence="2">The sequence shown here is derived from an EMBL/GenBank/DDBJ whole genome shotgun (WGS) entry which is preliminary data.</text>
</comment>
<organism evidence="2 3">
    <name type="scientific">Thauera sedimentorum</name>
    <dbReference type="NCBI Taxonomy" id="2767595"/>
    <lineage>
        <taxon>Bacteria</taxon>
        <taxon>Pseudomonadati</taxon>
        <taxon>Pseudomonadota</taxon>
        <taxon>Betaproteobacteria</taxon>
        <taxon>Rhodocyclales</taxon>
        <taxon>Zoogloeaceae</taxon>
        <taxon>Thauera</taxon>
    </lineage>
</organism>
<proteinExistence type="predicted"/>
<feature type="signal peptide" evidence="1">
    <location>
        <begin position="1"/>
        <end position="18"/>
    </location>
</feature>
<protein>
    <submittedName>
        <fullName evidence="2">Uncharacterized protein</fullName>
    </submittedName>
</protein>
<keyword evidence="1" id="KW-0732">Signal</keyword>
<evidence type="ECO:0000313" key="3">
    <source>
        <dbReference type="Proteomes" id="UP000603602"/>
    </source>
</evidence>
<keyword evidence="3" id="KW-1185">Reference proteome</keyword>
<gene>
    <name evidence="2" type="ORF">IFO67_17485</name>
</gene>
<feature type="chain" id="PRO_5046934860" evidence="1">
    <location>
        <begin position="19"/>
        <end position="222"/>
    </location>
</feature>
<evidence type="ECO:0000256" key="1">
    <source>
        <dbReference type="SAM" id="SignalP"/>
    </source>
</evidence>
<reference evidence="3" key="1">
    <citation type="submission" date="2023-07" db="EMBL/GenBank/DDBJ databases">
        <title>Thauera sp. CAU 1555 isolated from sand of Yaerae Beach.</title>
        <authorList>
            <person name="Kim W."/>
        </authorList>
    </citation>
    <scope>NUCLEOTIDE SEQUENCE [LARGE SCALE GENOMIC DNA]</scope>
    <source>
        <strain evidence="3">CAU 1555</strain>
    </source>
</reference>
<dbReference type="RefSeq" id="WP_187719516.1">
    <property type="nucleotide sequence ID" value="NZ_JACTAH010000003.1"/>
</dbReference>
<evidence type="ECO:0000313" key="2">
    <source>
        <dbReference type="EMBL" id="MBD8504688.1"/>
    </source>
</evidence>
<name>A0ABR9BEA6_9RHOO</name>